<dbReference type="Gene3D" id="3.40.30.10">
    <property type="entry name" value="Glutaredoxin"/>
    <property type="match status" value="1"/>
</dbReference>
<evidence type="ECO:0000259" key="3">
    <source>
        <dbReference type="PROSITE" id="PS51352"/>
    </source>
</evidence>
<dbReference type="AlphaFoldDB" id="A0A2S8GRV9"/>
<organism evidence="4 5">
    <name type="scientific">Blastopirellula marina</name>
    <dbReference type="NCBI Taxonomy" id="124"/>
    <lineage>
        <taxon>Bacteria</taxon>
        <taxon>Pseudomonadati</taxon>
        <taxon>Planctomycetota</taxon>
        <taxon>Planctomycetia</taxon>
        <taxon>Pirellulales</taxon>
        <taxon>Pirellulaceae</taxon>
        <taxon>Blastopirellula</taxon>
    </lineage>
</organism>
<evidence type="ECO:0000256" key="2">
    <source>
        <dbReference type="SAM" id="SignalP"/>
    </source>
</evidence>
<name>A0A2S8GRV9_9BACT</name>
<evidence type="ECO:0000313" key="5">
    <source>
        <dbReference type="Proteomes" id="UP000237819"/>
    </source>
</evidence>
<dbReference type="InterPro" id="IPR013766">
    <property type="entry name" value="Thioredoxin_domain"/>
</dbReference>
<gene>
    <name evidence="4" type="ORF">C5Y93_06370</name>
</gene>
<sequence>MIRAWYRLRFSVSSWPNLVLAALLAVVGGQREGVAQQESAKEKALAVHAKATAIDQLPSFSIYGTTGTRSSQPLENPAQDPLTNLKRALDEPTEPSDWFRYRTTFAWDDEGFVTMTHMPREGIDKSVDHESEDAYLPSTTRWGTKGAAGSTHHDDDGVRQHVIQANMGAAWGNVQLSNPNFLLASRHSFWWGSNLSHNQSFSPVSPANSSYRQLESEIFDGEMCDVVESRMRKERLWISQESGHLRGYLQLSYEDLRPGFYKTDAVTETAGEKFETLQAYLDWLRKNEKSLSTEQLDQLNEAGAKYHEASPMRAYKLVRFRDYREISPGIFWPFEEDRVQSFQDDKGFHCILMTFRVHEIRLDRDLESMFARIQPTEGEVVQDHRFETPVNYNFRANMKEEEIRELVASQLAELEEGKAIYQEMQKPYEEMVGKPAPSLPKEGWIGEELPDLTSGPYLVHFWLVGCGPCMNEYPILSKLHDQGLKVVGYHPAGTPRKEIEAYREKFKQSYPAFLPSEEQEENGNAGFPTRMFPYSLVVDAKGNVVAHGNLFSTIAKLRELSENDKNTD</sequence>
<protein>
    <recommendedName>
        <fullName evidence="3">Thioredoxin domain-containing protein</fullName>
    </recommendedName>
</protein>
<dbReference type="OrthoDB" id="282885at2"/>
<keyword evidence="2" id="KW-0732">Signal</keyword>
<dbReference type="InterPro" id="IPR036249">
    <property type="entry name" value="Thioredoxin-like_sf"/>
</dbReference>
<dbReference type="EMBL" id="PUHZ01000006">
    <property type="protein sequence ID" value="PQO47111.1"/>
    <property type="molecule type" value="Genomic_DNA"/>
</dbReference>
<dbReference type="SUPFAM" id="SSF52833">
    <property type="entry name" value="Thioredoxin-like"/>
    <property type="match status" value="1"/>
</dbReference>
<feature type="domain" description="Thioredoxin" evidence="3">
    <location>
        <begin position="430"/>
        <end position="566"/>
    </location>
</feature>
<dbReference type="CDD" id="cd02966">
    <property type="entry name" value="TlpA_like_family"/>
    <property type="match status" value="1"/>
</dbReference>
<dbReference type="RefSeq" id="WP_105334561.1">
    <property type="nucleotide sequence ID" value="NZ_PUHZ01000006.1"/>
</dbReference>
<reference evidence="4 5" key="1">
    <citation type="submission" date="2018-02" db="EMBL/GenBank/DDBJ databases">
        <title>Comparative genomes isolates from brazilian mangrove.</title>
        <authorList>
            <person name="Araujo J.E."/>
            <person name="Taketani R.G."/>
            <person name="Silva M.C.P."/>
            <person name="Loureco M.V."/>
            <person name="Andreote F.D."/>
        </authorList>
    </citation>
    <scope>NUCLEOTIDE SEQUENCE [LARGE SCALE GENOMIC DNA]</scope>
    <source>
        <strain evidence="4 5">Nap-Phe MGV</strain>
    </source>
</reference>
<evidence type="ECO:0000256" key="1">
    <source>
        <dbReference type="ARBA" id="ARBA00023284"/>
    </source>
</evidence>
<dbReference type="Proteomes" id="UP000237819">
    <property type="component" value="Unassembled WGS sequence"/>
</dbReference>
<feature type="signal peptide" evidence="2">
    <location>
        <begin position="1"/>
        <end position="21"/>
    </location>
</feature>
<dbReference type="PROSITE" id="PS51352">
    <property type="entry name" value="THIOREDOXIN_2"/>
    <property type="match status" value="1"/>
</dbReference>
<dbReference type="InterPro" id="IPR017937">
    <property type="entry name" value="Thioredoxin_CS"/>
</dbReference>
<accession>A0A2S8GRV9</accession>
<proteinExistence type="predicted"/>
<evidence type="ECO:0000313" key="4">
    <source>
        <dbReference type="EMBL" id="PQO47111.1"/>
    </source>
</evidence>
<feature type="chain" id="PRO_5015593055" description="Thioredoxin domain-containing protein" evidence="2">
    <location>
        <begin position="22"/>
        <end position="568"/>
    </location>
</feature>
<comment type="caution">
    <text evidence="4">The sequence shown here is derived from an EMBL/GenBank/DDBJ whole genome shotgun (WGS) entry which is preliminary data.</text>
</comment>
<keyword evidence="1" id="KW-0676">Redox-active center</keyword>
<dbReference type="PROSITE" id="PS00194">
    <property type="entry name" value="THIOREDOXIN_1"/>
    <property type="match status" value="1"/>
</dbReference>